<gene>
    <name evidence="15" type="ORF">C7M84_014789</name>
</gene>
<feature type="transmembrane region" description="Helical" evidence="13">
    <location>
        <begin position="364"/>
        <end position="381"/>
    </location>
</feature>
<evidence type="ECO:0000256" key="8">
    <source>
        <dbReference type="ARBA" id="ARBA00023136"/>
    </source>
</evidence>
<keyword evidence="5 13" id="KW-0812">Transmembrane</keyword>
<evidence type="ECO:0000256" key="2">
    <source>
        <dbReference type="ARBA" id="ARBA00008685"/>
    </source>
</evidence>
<evidence type="ECO:0000256" key="5">
    <source>
        <dbReference type="ARBA" id="ARBA00022692"/>
    </source>
</evidence>
<keyword evidence="10" id="KW-0325">Glycoprotein</keyword>
<sequence length="620" mass="69009">MQVLSYISFIFRAFWAKFLFVSTASVTLALSSSTPPKQLQDLLGTFLQQMQNYFPGCTMVVFHEPSITLTDDLQEVLTQTDINSITRCPLYITLAPNITAALGLFLIANKDWDKYFMSRKHVILTQSSAGDIESFFQEGEINLMTNVLLIRPLLKPLALRLLTNVPYSPSRSDRVKSLKTWRGESMPRKDELFPDKLVDLHGHPMRVVTFHFPPRIFMEEDSDGSYNLYGVDIEVVRSLSRALNFTVSFVQPSDGEMWGWEQGNGTWTGLMGDLQHRRADIGVADLYIMEPYFAIIDMSVAYDIEYLCFVNPVPGPLPQWMALGLPFLVETWAAIFCTVLAGMLVFTLLAQLGFLGGHLREAPWFQSGSNTCLLLVACVMNTSWTRVPTTSHLRIFLALWSLAFVILAVAYKGSLVSYLTVTLEQPPIDTHKQLLERGVSVGSIGDTLKRIMEKNADQYVRKLAQGYEQVQSTSEGLRRTVEDPSPLPLPRRQLLLPGKPRFLDYTIAVDYTNGRGRASLHAMKEYIAPFGIGLAYPKYVPFIAKFDGLIRRLTEAGLAANGRQESPGSDTESGVTPLTLDNLQGGFILLALGYGLGLLSAMVEGLLALATRASETSAGR</sequence>
<dbReference type="PANTHER" id="PTHR42643">
    <property type="entry name" value="IONOTROPIC RECEPTOR 20A-RELATED"/>
    <property type="match status" value="1"/>
</dbReference>
<keyword evidence="4" id="KW-1003">Cell membrane</keyword>
<dbReference type="Pfam" id="PF00060">
    <property type="entry name" value="Lig_chan"/>
    <property type="match status" value="1"/>
</dbReference>
<dbReference type="InterPro" id="IPR052192">
    <property type="entry name" value="Insect_Ionotropic_Sensory_Rcpt"/>
</dbReference>
<protein>
    <submittedName>
        <fullName evidence="15">Putative glutamate receptor ionotropic, kainate 4-like</fullName>
    </submittedName>
</protein>
<evidence type="ECO:0000313" key="16">
    <source>
        <dbReference type="Proteomes" id="UP000283509"/>
    </source>
</evidence>
<dbReference type="OrthoDB" id="6344466at2759"/>
<dbReference type="GO" id="GO:0015276">
    <property type="term" value="F:ligand-gated monoatomic ion channel activity"/>
    <property type="evidence" value="ECO:0007669"/>
    <property type="project" value="InterPro"/>
</dbReference>
<dbReference type="InterPro" id="IPR001320">
    <property type="entry name" value="Iontro_rcpt_C"/>
</dbReference>
<proteinExistence type="inferred from homology"/>
<dbReference type="Gene3D" id="1.10.287.70">
    <property type="match status" value="1"/>
</dbReference>
<reference evidence="15 16" key="2">
    <citation type="submission" date="2019-01" db="EMBL/GenBank/DDBJ databases">
        <title>The decoding of complex shrimp genome reveals the adaptation for benthos swimmer, frequently molting mechanism and breeding impact on genome.</title>
        <authorList>
            <person name="Sun Y."/>
            <person name="Gao Y."/>
            <person name="Yu Y."/>
        </authorList>
    </citation>
    <scope>NUCLEOTIDE SEQUENCE [LARGE SCALE GENOMIC DNA]</scope>
    <source>
        <tissue evidence="15">Muscle</tissue>
    </source>
</reference>
<dbReference type="AlphaFoldDB" id="A0A3R7LZ24"/>
<evidence type="ECO:0000256" key="1">
    <source>
        <dbReference type="ARBA" id="ARBA00004651"/>
    </source>
</evidence>
<keyword evidence="16" id="KW-1185">Reference proteome</keyword>
<comment type="similarity">
    <text evidence="2">Belongs to the glutamate-gated ion channel (TC 1.A.10.1) family.</text>
</comment>
<evidence type="ECO:0000256" key="6">
    <source>
        <dbReference type="ARBA" id="ARBA00022989"/>
    </source>
</evidence>
<evidence type="ECO:0000313" key="15">
    <source>
        <dbReference type="EMBL" id="ROT67145.1"/>
    </source>
</evidence>
<feature type="transmembrane region" description="Helical" evidence="13">
    <location>
        <begin position="587"/>
        <end position="610"/>
    </location>
</feature>
<evidence type="ECO:0000259" key="14">
    <source>
        <dbReference type="SMART" id="SM00918"/>
    </source>
</evidence>
<feature type="domain" description="Ionotropic glutamate receptor L-glutamate and glycine-binding" evidence="14">
    <location>
        <begin position="214"/>
        <end position="276"/>
    </location>
</feature>
<feature type="transmembrane region" description="Helical" evidence="13">
    <location>
        <begin position="327"/>
        <end position="352"/>
    </location>
</feature>
<dbReference type="InterPro" id="IPR019594">
    <property type="entry name" value="Glu/Gly-bd"/>
</dbReference>
<reference evidence="15 16" key="1">
    <citation type="submission" date="2018-04" db="EMBL/GenBank/DDBJ databases">
        <authorList>
            <person name="Zhang X."/>
            <person name="Yuan J."/>
            <person name="Li F."/>
            <person name="Xiang J."/>
        </authorList>
    </citation>
    <scope>NUCLEOTIDE SEQUENCE [LARGE SCALE GENOMIC DNA]</scope>
    <source>
        <tissue evidence="15">Muscle</tissue>
    </source>
</reference>
<keyword evidence="6 13" id="KW-1133">Transmembrane helix</keyword>
<keyword evidence="7" id="KW-0406">Ion transport</keyword>
<evidence type="ECO:0000256" key="11">
    <source>
        <dbReference type="ARBA" id="ARBA00023286"/>
    </source>
</evidence>
<name>A0A3R7LZ24_PENVA</name>
<dbReference type="Gene3D" id="3.40.190.10">
    <property type="entry name" value="Periplasmic binding protein-like II"/>
    <property type="match status" value="1"/>
</dbReference>
<keyword evidence="8 13" id="KW-0472">Membrane</keyword>
<feature type="transmembrane region" description="Helical" evidence="13">
    <location>
        <begin position="90"/>
        <end position="109"/>
    </location>
</feature>
<dbReference type="SMART" id="SM00918">
    <property type="entry name" value="Lig_chan-Glu_bd"/>
    <property type="match status" value="1"/>
</dbReference>
<comment type="caution">
    <text evidence="15">The sequence shown here is derived from an EMBL/GenBank/DDBJ whole genome shotgun (WGS) entry which is preliminary data.</text>
</comment>
<keyword evidence="3" id="KW-0813">Transport</keyword>
<evidence type="ECO:0000256" key="12">
    <source>
        <dbReference type="ARBA" id="ARBA00023303"/>
    </source>
</evidence>
<dbReference type="GO" id="GO:0050906">
    <property type="term" value="P:detection of stimulus involved in sensory perception"/>
    <property type="evidence" value="ECO:0007669"/>
    <property type="project" value="UniProtKB-ARBA"/>
</dbReference>
<dbReference type="SUPFAM" id="SSF53850">
    <property type="entry name" value="Periplasmic binding protein-like II"/>
    <property type="match status" value="1"/>
</dbReference>
<dbReference type="STRING" id="6689.A0A3R7LZ24"/>
<dbReference type="GO" id="GO:0005886">
    <property type="term" value="C:plasma membrane"/>
    <property type="evidence" value="ECO:0007669"/>
    <property type="project" value="UniProtKB-SubCell"/>
</dbReference>
<feature type="transmembrane region" description="Helical" evidence="13">
    <location>
        <begin position="393"/>
        <end position="411"/>
    </location>
</feature>
<keyword evidence="12" id="KW-0407">Ion channel</keyword>
<evidence type="ECO:0000256" key="13">
    <source>
        <dbReference type="SAM" id="Phobius"/>
    </source>
</evidence>
<evidence type="ECO:0000256" key="4">
    <source>
        <dbReference type="ARBA" id="ARBA00022475"/>
    </source>
</evidence>
<organism evidence="15 16">
    <name type="scientific">Penaeus vannamei</name>
    <name type="common">Whiteleg shrimp</name>
    <name type="synonym">Litopenaeus vannamei</name>
    <dbReference type="NCBI Taxonomy" id="6689"/>
    <lineage>
        <taxon>Eukaryota</taxon>
        <taxon>Metazoa</taxon>
        <taxon>Ecdysozoa</taxon>
        <taxon>Arthropoda</taxon>
        <taxon>Crustacea</taxon>
        <taxon>Multicrustacea</taxon>
        <taxon>Malacostraca</taxon>
        <taxon>Eumalacostraca</taxon>
        <taxon>Eucarida</taxon>
        <taxon>Decapoda</taxon>
        <taxon>Dendrobranchiata</taxon>
        <taxon>Penaeoidea</taxon>
        <taxon>Penaeidae</taxon>
        <taxon>Penaeus</taxon>
    </lineage>
</organism>
<evidence type="ECO:0000256" key="3">
    <source>
        <dbReference type="ARBA" id="ARBA00022448"/>
    </source>
</evidence>
<evidence type="ECO:0000256" key="7">
    <source>
        <dbReference type="ARBA" id="ARBA00023065"/>
    </source>
</evidence>
<accession>A0A3R7LZ24</accession>
<keyword evidence="9 15" id="KW-0675">Receptor</keyword>
<dbReference type="PANTHER" id="PTHR42643:SF35">
    <property type="entry name" value="IONOTROPIC RECEPTOR 68A, ISOFORM A"/>
    <property type="match status" value="1"/>
</dbReference>
<evidence type="ECO:0000256" key="9">
    <source>
        <dbReference type="ARBA" id="ARBA00023170"/>
    </source>
</evidence>
<dbReference type="Proteomes" id="UP000283509">
    <property type="component" value="Unassembled WGS sequence"/>
</dbReference>
<dbReference type="Pfam" id="PF10613">
    <property type="entry name" value="Lig_chan-Glu_bd"/>
    <property type="match status" value="1"/>
</dbReference>
<dbReference type="EMBL" id="QCYY01002843">
    <property type="protein sequence ID" value="ROT67145.1"/>
    <property type="molecule type" value="Genomic_DNA"/>
</dbReference>
<comment type="subcellular location">
    <subcellularLocation>
        <location evidence="1">Cell membrane</location>
        <topology evidence="1">Multi-pass membrane protein</topology>
    </subcellularLocation>
</comment>
<evidence type="ECO:0000256" key="10">
    <source>
        <dbReference type="ARBA" id="ARBA00023180"/>
    </source>
</evidence>
<keyword evidence="11" id="KW-1071">Ligand-gated ion channel</keyword>